<protein>
    <submittedName>
        <fullName evidence="6">Glycogen debranching protein GlgX</fullName>
    </submittedName>
</protein>
<evidence type="ECO:0000256" key="3">
    <source>
        <dbReference type="ARBA" id="ARBA00023295"/>
    </source>
</evidence>
<dbReference type="InterPro" id="IPR044505">
    <property type="entry name" value="GlgX_Isoamylase_N_E_set"/>
</dbReference>
<proteinExistence type="inferred from homology"/>
<feature type="domain" description="Glycosyl hydrolase family 13 catalytic" evidence="5">
    <location>
        <begin position="147"/>
        <end position="590"/>
    </location>
</feature>
<dbReference type="Gene3D" id="2.60.40.1180">
    <property type="entry name" value="Golgi alpha-mannosidase II"/>
    <property type="match status" value="1"/>
</dbReference>
<dbReference type="SMART" id="SM00642">
    <property type="entry name" value="Aamy"/>
    <property type="match status" value="1"/>
</dbReference>
<comment type="caution">
    <text evidence="6">The sequence shown here is derived from an EMBL/GenBank/DDBJ whole genome shotgun (WGS) entry which is preliminary data.</text>
</comment>
<dbReference type="SUPFAM" id="SSF51011">
    <property type="entry name" value="Glycosyl hydrolase domain"/>
    <property type="match status" value="1"/>
</dbReference>
<comment type="similarity">
    <text evidence="1">Belongs to the glycosyl hydrolase 13 family.</text>
</comment>
<evidence type="ECO:0000313" key="6">
    <source>
        <dbReference type="EMBL" id="NNG39361.1"/>
    </source>
</evidence>
<dbReference type="PANTHER" id="PTHR43002">
    <property type="entry name" value="GLYCOGEN DEBRANCHING ENZYME"/>
    <property type="match status" value="1"/>
</dbReference>
<dbReference type="InterPro" id="IPR013783">
    <property type="entry name" value="Ig-like_fold"/>
</dbReference>
<evidence type="ECO:0000256" key="2">
    <source>
        <dbReference type="ARBA" id="ARBA00022801"/>
    </source>
</evidence>
<feature type="region of interest" description="Disordered" evidence="4">
    <location>
        <begin position="1"/>
        <end position="22"/>
    </location>
</feature>
<evidence type="ECO:0000313" key="7">
    <source>
        <dbReference type="Proteomes" id="UP000557772"/>
    </source>
</evidence>
<dbReference type="RefSeq" id="WP_171154042.1">
    <property type="nucleotide sequence ID" value="NZ_JABENB010000001.1"/>
</dbReference>
<keyword evidence="2" id="KW-0378">Hydrolase</keyword>
<sequence length="714" mass="78377">MPATDPLVSVRNSPDAPPPLGASVTGDGVEFAVYAERATAVEVCLFDADGAERRLPLTRHAHGVWAGHVAGIGSGQRYGFRADGPWAPERGDRFNKAKLLLDPYGRGIAGEVTWRPEVFGHRVDDSFAGDGSVRDDRDSAPFMPRSVVVADGFDWGDDASPQVPWDRTVLYETHVRGLTKLLPDVPEHLRGTYAGVAHPATIAHLRRLGVTSVELLPVHAFTSEPGLVRAGRQNYWGYNTLGFFAPHAAYASAAEPQEVIAEFKGMVKLLHAAGIEVILDVVYNHTAEQSAGGGATLSWRGLAEATYYRLDERGNDVDVTGCGDTVDLRQPAGLRMVLDSLRYWAQEMHVDGFRFDLAPALARGADDAFTPDHPFLMALRADPVLSRVKLIAEPWDVGSHGWRTGQFPAPFADWNDRFRDTVRDFWLGDVAADLAGRPAHGVSDLGTRLAGSRDLFGSRSPMASINIVTTHDGFPAADLTAFNTKHNEANGEDNRDGSDDNRSWNFGVEGHDGVHAELEQHRRRAMRNLLATLLLSSGVPMLLGGDEFGRTQQGNNNAYCQDNEISWYNWNLEDWQRNLADTTAFLVELRAAHPVLRQREFFPGDPVDGDTLAALHWHDAHGAVMTADKWNDGSTRTVQVVFDGTDVQDDRLLLVLHGAAHDGPVRLPKQTGVTRWDLVWDSSYDRPDQVPGQEVAVGDEYPMTAASFAVWRGR</sequence>
<dbReference type="AlphaFoldDB" id="A0A849AJ48"/>
<organism evidence="6 7">
    <name type="scientific">Flexivirga aerilata</name>
    <dbReference type="NCBI Taxonomy" id="1656889"/>
    <lineage>
        <taxon>Bacteria</taxon>
        <taxon>Bacillati</taxon>
        <taxon>Actinomycetota</taxon>
        <taxon>Actinomycetes</taxon>
        <taxon>Micrococcales</taxon>
        <taxon>Dermacoccaceae</taxon>
        <taxon>Flexivirga</taxon>
    </lineage>
</organism>
<evidence type="ECO:0000259" key="5">
    <source>
        <dbReference type="SMART" id="SM00642"/>
    </source>
</evidence>
<reference evidence="6 7" key="1">
    <citation type="submission" date="2020-05" db="EMBL/GenBank/DDBJ databases">
        <title>Flexivirga sp. ID2601S isolated from air conditioner.</title>
        <authorList>
            <person name="Kim D.H."/>
        </authorList>
    </citation>
    <scope>NUCLEOTIDE SEQUENCE [LARGE SCALE GENOMIC DNA]</scope>
    <source>
        <strain evidence="6 7">ID2601S</strain>
    </source>
</reference>
<dbReference type="CDD" id="cd11326">
    <property type="entry name" value="AmyAc_Glg_debranch"/>
    <property type="match status" value="1"/>
</dbReference>
<dbReference type="CDD" id="cd02856">
    <property type="entry name" value="E_set_GDE_Isoamylase_N"/>
    <property type="match status" value="1"/>
</dbReference>
<dbReference type="Gene3D" id="3.20.20.80">
    <property type="entry name" value="Glycosidases"/>
    <property type="match status" value="1"/>
</dbReference>
<name>A0A849AJ48_9MICO</name>
<dbReference type="SUPFAM" id="SSF81296">
    <property type="entry name" value="E set domains"/>
    <property type="match status" value="1"/>
</dbReference>
<dbReference type="InterPro" id="IPR014756">
    <property type="entry name" value="Ig_E-set"/>
</dbReference>
<dbReference type="InterPro" id="IPR013780">
    <property type="entry name" value="Glyco_hydro_b"/>
</dbReference>
<dbReference type="GO" id="GO:0004135">
    <property type="term" value="F:amylo-alpha-1,6-glucosidase activity"/>
    <property type="evidence" value="ECO:0007669"/>
    <property type="project" value="InterPro"/>
</dbReference>
<dbReference type="InterPro" id="IPR006047">
    <property type="entry name" value="GH13_cat_dom"/>
</dbReference>
<dbReference type="Gene3D" id="2.60.40.10">
    <property type="entry name" value="Immunoglobulins"/>
    <property type="match status" value="1"/>
</dbReference>
<keyword evidence="3" id="KW-0326">Glycosidase</keyword>
<dbReference type="EMBL" id="JABENB010000001">
    <property type="protein sequence ID" value="NNG39361.1"/>
    <property type="molecule type" value="Genomic_DNA"/>
</dbReference>
<dbReference type="Proteomes" id="UP000557772">
    <property type="component" value="Unassembled WGS sequence"/>
</dbReference>
<dbReference type="NCBIfam" id="TIGR02100">
    <property type="entry name" value="glgX_debranch"/>
    <property type="match status" value="1"/>
</dbReference>
<evidence type="ECO:0000256" key="1">
    <source>
        <dbReference type="ARBA" id="ARBA00008061"/>
    </source>
</evidence>
<dbReference type="InterPro" id="IPR004193">
    <property type="entry name" value="Glyco_hydro_13_N"/>
</dbReference>
<accession>A0A849AJ48</accession>
<dbReference type="InterPro" id="IPR011837">
    <property type="entry name" value="Glycogen_debranch_GlgX"/>
</dbReference>
<dbReference type="InterPro" id="IPR017853">
    <property type="entry name" value="GH"/>
</dbReference>
<dbReference type="GO" id="GO:0005980">
    <property type="term" value="P:glycogen catabolic process"/>
    <property type="evidence" value="ECO:0007669"/>
    <property type="project" value="InterPro"/>
</dbReference>
<gene>
    <name evidence="6" type="primary">glgX</name>
    <name evidence="6" type="ORF">HJ588_08740</name>
</gene>
<keyword evidence="7" id="KW-1185">Reference proteome</keyword>
<evidence type="ECO:0000256" key="4">
    <source>
        <dbReference type="SAM" id="MobiDB-lite"/>
    </source>
</evidence>
<dbReference type="SUPFAM" id="SSF51445">
    <property type="entry name" value="(Trans)glycosidases"/>
    <property type="match status" value="1"/>
</dbReference>
<dbReference type="Pfam" id="PF02922">
    <property type="entry name" value="CBM_48"/>
    <property type="match status" value="1"/>
</dbReference>